<evidence type="ECO:0000256" key="11">
    <source>
        <dbReference type="HAMAP-Rule" id="MF_00255"/>
    </source>
</evidence>
<dbReference type="Pfam" id="PF02092">
    <property type="entry name" value="tRNA_synt_2f"/>
    <property type="match status" value="1"/>
</dbReference>
<comment type="catalytic activity">
    <reaction evidence="10 11">
        <text>tRNA(Gly) + glycine + ATP = glycyl-tRNA(Gly) + AMP + diphosphate</text>
        <dbReference type="Rhea" id="RHEA:16013"/>
        <dbReference type="Rhea" id="RHEA-COMP:9664"/>
        <dbReference type="Rhea" id="RHEA-COMP:9683"/>
        <dbReference type="ChEBI" id="CHEBI:30616"/>
        <dbReference type="ChEBI" id="CHEBI:33019"/>
        <dbReference type="ChEBI" id="CHEBI:57305"/>
        <dbReference type="ChEBI" id="CHEBI:78442"/>
        <dbReference type="ChEBI" id="CHEBI:78522"/>
        <dbReference type="ChEBI" id="CHEBI:456215"/>
        <dbReference type="EC" id="6.1.1.14"/>
    </reaction>
</comment>
<dbReference type="PANTHER" id="PTHR30075">
    <property type="entry name" value="GLYCYL-TRNA SYNTHETASE"/>
    <property type="match status" value="1"/>
</dbReference>
<evidence type="ECO:0000313" key="13">
    <source>
        <dbReference type="EMBL" id="BAZ92593.1"/>
    </source>
</evidence>
<name>A0A1Z4VM60_9GAMM</name>
<keyword evidence="9 11" id="KW-0030">Aminoacyl-tRNA synthetase</keyword>
<dbReference type="SUPFAM" id="SSF109604">
    <property type="entry name" value="HD-domain/PDEase-like"/>
    <property type="match status" value="1"/>
</dbReference>
<evidence type="ECO:0000256" key="10">
    <source>
        <dbReference type="ARBA" id="ARBA00047937"/>
    </source>
</evidence>
<dbReference type="Pfam" id="PF05746">
    <property type="entry name" value="DALR_1"/>
    <property type="match status" value="1"/>
</dbReference>
<organism evidence="13 14">
    <name type="scientific">Thiohalobacter thiocyanaticus</name>
    <dbReference type="NCBI Taxonomy" id="585455"/>
    <lineage>
        <taxon>Bacteria</taxon>
        <taxon>Pseudomonadati</taxon>
        <taxon>Pseudomonadota</taxon>
        <taxon>Gammaproteobacteria</taxon>
        <taxon>Thiohalobacterales</taxon>
        <taxon>Thiohalobacteraceae</taxon>
        <taxon>Thiohalobacter</taxon>
    </lineage>
</organism>
<comment type="similarity">
    <text evidence="2 11">Belongs to the class-II aminoacyl-tRNA synthetase family.</text>
</comment>
<dbReference type="GO" id="GO:0005829">
    <property type="term" value="C:cytosol"/>
    <property type="evidence" value="ECO:0007669"/>
    <property type="project" value="TreeGrafter"/>
</dbReference>
<dbReference type="PANTHER" id="PTHR30075:SF2">
    <property type="entry name" value="GLYCINE--TRNA LIGASE, CHLOROPLASTIC_MITOCHONDRIAL 2"/>
    <property type="match status" value="1"/>
</dbReference>
<evidence type="ECO:0000256" key="9">
    <source>
        <dbReference type="ARBA" id="ARBA00023146"/>
    </source>
</evidence>
<dbReference type="RefSeq" id="WP_096363829.1">
    <property type="nucleotide sequence ID" value="NZ_AP018052.1"/>
</dbReference>
<dbReference type="GO" id="GO:0004814">
    <property type="term" value="F:arginine-tRNA ligase activity"/>
    <property type="evidence" value="ECO:0007669"/>
    <property type="project" value="InterPro"/>
</dbReference>
<dbReference type="PROSITE" id="PS50861">
    <property type="entry name" value="AA_TRNA_LIGASE_II_GLYAB"/>
    <property type="match status" value="1"/>
</dbReference>
<evidence type="ECO:0000256" key="8">
    <source>
        <dbReference type="ARBA" id="ARBA00022917"/>
    </source>
</evidence>
<dbReference type="InterPro" id="IPR008909">
    <property type="entry name" value="DALR_anticod-bd"/>
</dbReference>
<evidence type="ECO:0000256" key="5">
    <source>
        <dbReference type="ARBA" id="ARBA00022598"/>
    </source>
</evidence>
<keyword evidence="6 11" id="KW-0547">Nucleotide-binding</keyword>
<dbReference type="InterPro" id="IPR006194">
    <property type="entry name" value="Gly-tRNA-synth_heterodimer"/>
</dbReference>
<dbReference type="EC" id="6.1.1.14" evidence="11"/>
<keyword evidence="4 11" id="KW-0963">Cytoplasm</keyword>
<evidence type="ECO:0000256" key="3">
    <source>
        <dbReference type="ARBA" id="ARBA00011209"/>
    </source>
</evidence>
<comment type="subcellular location">
    <subcellularLocation>
        <location evidence="1 11">Cytoplasm</location>
    </subcellularLocation>
</comment>
<evidence type="ECO:0000256" key="6">
    <source>
        <dbReference type="ARBA" id="ARBA00022741"/>
    </source>
</evidence>
<evidence type="ECO:0000259" key="12">
    <source>
        <dbReference type="SMART" id="SM00836"/>
    </source>
</evidence>
<dbReference type="GO" id="GO:0006420">
    <property type="term" value="P:arginyl-tRNA aminoacylation"/>
    <property type="evidence" value="ECO:0007669"/>
    <property type="project" value="InterPro"/>
</dbReference>
<dbReference type="Proteomes" id="UP000218765">
    <property type="component" value="Chromosome"/>
</dbReference>
<comment type="subunit">
    <text evidence="3 11">Tetramer of two alpha and two beta subunits.</text>
</comment>
<evidence type="ECO:0000313" key="14">
    <source>
        <dbReference type="Proteomes" id="UP000218765"/>
    </source>
</evidence>
<evidence type="ECO:0000256" key="4">
    <source>
        <dbReference type="ARBA" id="ARBA00022490"/>
    </source>
</evidence>
<evidence type="ECO:0000256" key="7">
    <source>
        <dbReference type="ARBA" id="ARBA00022840"/>
    </source>
</evidence>
<dbReference type="NCBIfam" id="TIGR00211">
    <property type="entry name" value="glyS"/>
    <property type="match status" value="1"/>
</dbReference>
<accession>A0A1Z4VM60</accession>
<evidence type="ECO:0000256" key="1">
    <source>
        <dbReference type="ARBA" id="ARBA00004496"/>
    </source>
</evidence>
<keyword evidence="7 11" id="KW-0067">ATP-binding</keyword>
<gene>
    <name evidence="11" type="primary">glyS</name>
    <name evidence="13" type="ORF">FOKN1_0189</name>
</gene>
<dbReference type="InterPro" id="IPR015944">
    <property type="entry name" value="Gly-tRNA-synth_bsu"/>
</dbReference>
<dbReference type="GO" id="GO:0005524">
    <property type="term" value="F:ATP binding"/>
    <property type="evidence" value="ECO:0007669"/>
    <property type="project" value="UniProtKB-UniRule"/>
</dbReference>
<sequence length="690" mass="76381">MSQTRDLLIEIGSEELPPKALRRLRDAFEQGITTGLDKAELQYAATVAYAAPRRLAVWVKGLQTAQQDREQLKRGPAVTAAFDDEGCPTKAAEGFARSCGVTVEQLETLETDKGAWLAYRQFEPGRPAADLIPDIVAQALSQLPIPKRMRWGDGDDEFVRPVHWVVLLFGDEVVDATILGTPTGRETYGHRFHHPEPLYLAEPAAYMPLLETEGHVLADMDVRREAIRGQVIEAARRLQGEALIDDELLDEVTALVEWPVAISGGFDPEFLEVPAEALISSMQDHQKYFPVVDGNGSLLPHFVTVANLESRDPDQVRAGNERVIRPRLTDAAFFWTQDRRQPLASRQERLASMVFQNKLGTLLDKSQRVARLGRTIAAAIEADPDQAERAALLAKCDLLTQMVFEFPELQGVMGRYYALHDGESAEVAQALDEQYMPRFAGDRLPQSAIGQALAIADRLDTLVGIFAIGQAPTGDKDPFALRRAALGIVRILIECELDLDLHSLLDESAGGFAPEIKAGHVTAEVFEFMLDRLRAYYSETGLDIHIFEAVRAQTPTRPLDFHRRIEAVREFARLPEAESLAAANKRIGNILRKAESTVPDQVDAGLLKEPAEQALHSAVEQLRPKVEPLFEGGQYTEALCLLAALREPVDSFFDQVMVMAEDPALRDNRLALLQGLQALFLGAADLSRLQ</sequence>
<protein>
    <recommendedName>
        <fullName evidence="11">Glycine--tRNA ligase beta subunit</fullName>
        <ecNumber evidence="11">6.1.1.14</ecNumber>
    </recommendedName>
    <alternativeName>
        <fullName evidence="11">Glycyl-tRNA synthetase beta subunit</fullName>
        <shortName evidence="11">GlyRS</shortName>
    </alternativeName>
</protein>
<dbReference type="KEGG" id="ttc:FOKN1_0189"/>
<dbReference type="GO" id="GO:0006426">
    <property type="term" value="P:glycyl-tRNA aminoacylation"/>
    <property type="evidence" value="ECO:0007669"/>
    <property type="project" value="UniProtKB-UniRule"/>
</dbReference>
<dbReference type="EMBL" id="AP018052">
    <property type="protein sequence ID" value="BAZ92593.1"/>
    <property type="molecule type" value="Genomic_DNA"/>
</dbReference>
<reference evidence="13 14" key="1">
    <citation type="submission" date="2017-05" db="EMBL/GenBank/DDBJ databases">
        <title>Thiocyanate degradation by Thiohalobacter thiocyanaticus FOKN1.</title>
        <authorList>
            <person name="Oshiki M."/>
            <person name="Fukushima T."/>
            <person name="Kawano S."/>
            <person name="Nakagawa J."/>
        </authorList>
    </citation>
    <scope>NUCLEOTIDE SEQUENCE [LARGE SCALE GENOMIC DNA]</scope>
    <source>
        <strain evidence="13 14">FOKN1</strain>
    </source>
</reference>
<feature type="domain" description="DALR anticodon binding" evidence="12">
    <location>
        <begin position="586"/>
        <end position="689"/>
    </location>
</feature>
<dbReference type="AlphaFoldDB" id="A0A1Z4VM60"/>
<dbReference type="GO" id="GO:0004820">
    <property type="term" value="F:glycine-tRNA ligase activity"/>
    <property type="evidence" value="ECO:0007669"/>
    <property type="project" value="UniProtKB-UniRule"/>
</dbReference>
<keyword evidence="5 11" id="KW-0436">Ligase</keyword>
<dbReference type="OrthoDB" id="9775440at2"/>
<evidence type="ECO:0000256" key="2">
    <source>
        <dbReference type="ARBA" id="ARBA00008226"/>
    </source>
</evidence>
<dbReference type="SMART" id="SM00836">
    <property type="entry name" value="DALR_1"/>
    <property type="match status" value="1"/>
</dbReference>
<keyword evidence="8 11" id="KW-0648">Protein biosynthesis</keyword>
<dbReference type="PRINTS" id="PR01045">
    <property type="entry name" value="TRNASYNTHGB"/>
</dbReference>
<proteinExistence type="inferred from homology"/>
<keyword evidence="14" id="KW-1185">Reference proteome</keyword>
<dbReference type="HAMAP" id="MF_00255">
    <property type="entry name" value="Gly_tRNA_synth_beta"/>
    <property type="match status" value="1"/>
</dbReference>